<evidence type="ECO:0000256" key="1">
    <source>
        <dbReference type="SAM" id="Phobius"/>
    </source>
</evidence>
<dbReference type="AlphaFoldDB" id="A0AAP5I5T2"/>
<proteinExistence type="predicted"/>
<comment type="caution">
    <text evidence="2">The sequence shown here is derived from an EMBL/GenBank/DDBJ whole genome shotgun (WGS) entry which is preliminary data.</text>
</comment>
<dbReference type="Gene3D" id="1.10.3460.10">
    <property type="entry name" value="Chlorophyll a/b binding protein domain"/>
    <property type="match status" value="1"/>
</dbReference>
<organism evidence="2 3">
    <name type="scientific">Aetokthonos hydrillicola Thurmond2011</name>
    <dbReference type="NCBI Taxonomy" id="2712845"/>
    <lineage>
        <taxon>Bacteria</taxon>
        <taxon>Bacillati</taxon>
        <taxon>Cyanobacteriota</taxon>
        <taxon>Cyanophyceae</taxon>
        <taxon>Nostocales</taxon>
        <taxon>Hapalosiphonaceae</taxon>
        <taxon>Aetokthonos</taxon>
    </lineage>
</organism>
<dbReference type="RefSeq" id="WP_208353919.1">
    <property type="nucleotide sequence ID" value="NZ_JAALHA020000005.1"/>
</dbReference>
<protein>
    <submittedName>
        <fullName evidence="2">Chlorophyll a/b-binding protein</fullName>
    </submittedName>
</protein>
<keyword evidence="3" id="KW-1185">Reference proteome</keyword>
<accession>A0AAP5I5T2</accession>
<keyword evidence="1" id="KW-0812">Transmembrane</keyword>
<keyword evidence="1" id="KW-0472">Membrane</keyword>
<name>A0AAP5I5T2_9CYAN</name>
<dbReference type="SUPFAM" id="SSF103511">
    <property type="entry name" value="Chlorophyll a-b binding protein"/>
    <property type="match status" value="1"/>
</dbReference>
<evidence type="ECO:0000313" key="2">
    <source>
        <dbReference type="EMBL" id="MDR9895552.1"/>
    </source>
</evidence>
<keyword evidence="1" id="KW-1133">Transmembrane helix</keyword>
<evidence type="ECO:0000313" key="3">
    <source>
        <dbReference type="Proteomes" id="UP000667802"/>
    </source>
</evidence>
<gene>
    <name evidence="2" type="ORF">G7B40_013385</name>
</gene>
<sequence>MTARSYVVEEGNRLNNYAIEPKMYVDQSKKFGFTESAEKLNGRLAMIGFVSLIALEVLTGHGLVGWLTSL</sequence>
<reference evidence="3" key="1">
    <citation type="journal article" date="2021" name="Science">
        <title>Hunting the eagle killer: A cyanobacterial neurotoxin causes vacuolar myelinopathy.</title>
        <authorList>
            <person name="Breinlinger S."/>
            <person name="Phillips T.J."/>
            <person name="Haram B.N."/>
            <person name="Mares J."/>
            <person name="Martinez Yerena J.A."/>
            <person name="Hrouzek P."/>
            <person name="Sobotka R."/>
            <person name="Henderson W.M."/>
            <person name="Schmieder P."/>
            <person name="Williams S.M."/>
            <person name="Lauderdale J.D."/>
            <person name="Wilde H.D."/>
            <person name="Gerrin W."/>
            <person name="Kust A."/>
            <person name="Washington J.W."/>
            <person name="Wagner C."/>
            <person name="Geier B."/>
            <person name="Liebeke M."/>
            <person name="Enke H."/>
            <person name="Niedermeyer T.H.J."/>
            <person name="Wilde S.B."/>
        </authorList>
    </citation>
    <scope>NUCLEOTIDE SEQUENCE [LARGE SCALE GENOMIC DNA]</scope>
    <source>
        <strain evidence="3">Thurmond2011</strain>
    </source>
</reference>
<dbReference type="Proteomes" id="UP000667802">
    <property type="component" value="Unassembled WGS sequence"/>
</dbReference>
<dbReference type="EMBL" id="JAALHA020000005">
    <property type="protein sequence ID" value="MDR9895552.1"/>
    <property type="molecule type" value="Genomic_DNA"/>
</dbReference>
<feature type="transmembrane region" description="Helical" evidence="1">
    <location>
        <begin position="44"/>
        <end position="67"/>
    </location>
</feature>